<dbReference type="Proteomes" id="UP001296873">
    <property type="component" value="Unassembled WGS sequence"/>
</dbReference>
<evidence type="ECO:0000313" key="1">
    <source>
        <dbReference type="EMBL" id="MBK1670986.1"/>
    </source>
</evidence>
<organism evidence="1 2">
    <name type="scientific">Rhodovibrio sodomensis</name>
    <dbReference type="NCBI Taxonomy" id="1088"/>
    <lineage>
        <taxon>Bacteria</taxon>
        <taxon>Pseudomonadati</taxon>
        <taxon>Pseudomonadota</taxon>
        <taxon>Alphaproteobacteria</taxon>
        <taxon>Rhodospirillales</taxon>
        <taxon>Rhodovibrionaceae</taxon>
        <taxon>Rhodovibrio</taxon>
    </lineage>
</organism>
<accession>A0ABS1DLU3</accession>
<reference evidence="1 2" key="1">
    <citation type="journal article" date="2020" name="Microorganisms">
        <title>Osmotic Adaptation and Compatible Solute Biosynthesis of Phototrophic Bacteria as Revealed from Genome Analyses.</title>
        <authorList>
            <person name="Imhoff J.F."/>
            <person name="Rahn T."/>
            <person name="Kunzel S."/>
            <person name="Keller A."/>
            <person name="Neulinger S.C."/>
        </authorList>
    </citation>
    <scope>NUCLEOTIDE SEQUENCE [LARGE SCALE GENOMIC DNA]</scope>
    <source>
        <strain evidence="1 2">DSM 9895</strain>
    </source>
</reference>
<evidence type="ECO:0008006" key="3">
    <source>
        <dbReference type="Google" id="ProtNLM"/>
    </source>
</evidence>
<name>A0ABS1DLU3_9PROT</name>
<keyword evidence="2" id="KW-1185">Reference proteome</keyword>
<dbReference type="SUPFAM" id="SSF53335">
    <property type="entry name" value="S-adenosyl-L-methionine-dependent methyltransferases"/>
    <property type="match status" value="1"/>
</dbReference>
<comment type="caution">
    <text evidence="1">The sequence shown here is derived from an EMBL/GenBank/DDBJ whole genome shotgun (WGS) entry which is preliminary data.</text>
</comment>
<proteinExistence type="predicted"/>
<dbReference type="Gene3D" id="3.40.50.150">
    <property type="entry name" value="Vaccinia Virus protein VP39"/>
    <property type="match status" value="1"/>
</dbReference>
<dbReference type="InterPro" id="IPR029063">
    <property type="entry name" value="SAM-dependent_MTases_sf"/>
</dbReference>
<sequence>MGFPPSSLIVIQRHMPAHGRILTIGRQILHRRRSLHSKQAADHAEVFADYIHRTHPSVAVEALDGSAYEGAEIVHDLNVPIEPDSALAANTYDMVLDGGTLEHVANPLAGLYNYLTLLKEGGVLYVQTPATNYFGHGFYQFSSDFFYRFCNATGGAEVLDCFLEEHRLNNPALTRNRYYDAPDPAHVNRRTMMHTRTPVLIHVVARKTGPTRLPHALVQSDYQTVWHGEKTRLASGRATGLAKSLGKAAPWSWYILDRLRMARSMRLGRTPNFPRRTGP</sequence>
<protein>
    <recommendedName>
        <fullName evidence="3">Methyltransferase type 11 domain-containing protein</fullName>
    </recommendedName>
</protein>
<evidence type="ECO:0000313" key="2">
    <source>
        <dbReference type="Proteomes" id="UP001296873"/>
    </source>
</evidence>
<dbReference type="RefSeq" id="WP_200343438.1">
    <property type="nucleotide sequence ID" value="NZ_NRRL01000134.1"/>
</dbReference>
<gene>
    <name evidence="1" type="ORF">CKO28_23545</name>
</gene>
<dbReference type="EMBL" id="NRRL01000134">
    <property type="protein sequence ID" value="MBK1670986.1"/>
    <property type="molecule type" value="Genomic_DNA"/>
</dbReference>